<dbReference type="EC" id="3.1.1.-" evidence="6"/>
<gene>
    <name evidence="8" type="ORF">NQ318_015705</name>
</gene>
<dbReference type="EMBL" id="JAPWTK010000098">
    <property type="protein sequence ID" value="KAJ8950572.1"/>
    <property type="molecule type" value="Genomic_DNA"/>
</dbReference>
<dbReference type="InterPro" id="IPR019826">
    <property type="entry name" value="Carboxylesterase_B_AS"/>
</dbReference>
<feature type="signal peptide" evidence="6">
    <location>
        <begin position="1"/>
        <end position="19"/>
    </location>
</feature>
<dbReference type="Gene3D" id="3.40.50.1820">
    <property type="entry name" value="alpha/beta hydrolase"/>
    <property type="match status" value="1"/>
</dbReference>
<evidence type="ECO:0000256" key="6">
    <source>
        <dbReference type="RuleBase" id="RU361235"/>
    </source>
</evidence>
<evidence type="ECO:0000256" key="1">
    <source>
        <dbReference type="ARBA" id="ARBA00005964"/>
    </source>
</evidence>
<evidence type="ECO:0000313" key="8">
    <source>
        <dbReference type="EMBL" id="KAJ8950572.1"/>
    </source>
</evidence>
<keyword evidence="4" id="KW-1015">Disulfide bond</keyword>
<organism evidence="8 9">
    <name type="scientific">Aromia moschata</name>
    <dbReference type="NCBI Taxonomy" id="1265417"/>
    <lineage>
        <taxon>Eukaryota</taxon>
        <taxon>Metazoa</taxon>
        <taxon>Ecdysozoa</taxon>
        <taxon>Arthropoda</taxon>
        <taxon>Hexapoda</taxon>
        <taxon>Insecta</taxon>
        <taxon>Pterygota</taxon>
        <taxon>Neoptera</taxon>
        <taxon>Endopterygota</taxon>
        <taxon>Coleoptera</taxon>
        <taxon>Polyphaga</taxon>
        <taxon>Cucujiformia</taxon>
        <taxon>Chrysomeloidea</taxon>
        <taxon>Cerambycidae</taxon>
        <taxon>Cerambycinae</taxon>
        <taxon>Callichromatini</taxon>
        <taxon>Aromia</taxon>
    </lineage>
</organism>
<accession>A0AAV8YIZ3</accession>
<keyword evidence="3 6" id="KW-0378">Hydrolase</keyword>
<dbReference type="PANTHER" id="PTHR43142:SF1">
    <property type="entry name" value="CARBOXYLIC ESTER HYDROLASE"/>
    <property type="match status" value="1"/>
</dbReference>
<keyword evidence="2" id="KW-0719">Serine esterase</keyword>
<comment type="caution">
    <text evidence="8">The sequence shown here is derived from an EMBL/GenBank/DDBJ whole genome shotgun (WGS) entry which is preliminary data.</text>
</comment>
<evidence type="ECO:0000256" key="3">
    <source>
        <dbReference type="ARBA" id="ARBA00022801"/>
    </source>
</evidence>
<evidence type="ECO:0000313" key="9">
    <source>
        <dbReference type="Proteomes" id="UP001162162"/>
    </source>
</evidence>
<feature type="chain" id="PRO_5043100041" description="Carboxylic ester hydrolase" evidence="6">
    <location>
        <begin position="20"/>
        <end position="565"/>
    </location>
</feature>
<protein>
    <recommendedName>
        <fullName evidence="6">Carboxylic ester hydrolase</fullName>
        <ecNumber evidence="6">3.1.1.-</ecNumber>
    </recommendedName>
</protein>
<dbReference type="Proteomes" id="UP001162162">
    <property type="component" value="Unassembled WGS sequence"/>
</dbReference>
<feature type="domain" description="Carboxylesterase type B" evidence="7">
    <location>
        <begin position="24"/>
        <end position="550"/>
    </location>
</feature>
<keyword evidence="9" id="KW-1185">Reference proteome</keyword>
<proteinExistence type="inferred from homology"/>
<evidence type="ECO:0000256" key="2">
    <source>
        <dbReference type="ARBA" id="ARBA00022487"/>
    </source>
</evidence>
<dbReference type="GO" id="GO:0052689">
    <property type="term" value="F:carboxylic ester hydrolase activity"/>
    <property type="evidence" value="ECO:0007669"/>
    <property type="project" value="UniProtKB-KW"/>
</dbReference>
<dbReference type="InterPro" id="IPR002018">
    <property type="entry name" value="CarbesteraseB"/>
</dbReference>
<dbReference type="InterPro" id="IPR029058">
    <property type="entry name" value="AB_hydrolase_fold"/>
</dbReference>
<keyword evidence="6" id="KW-0732">Signal</keyword>
<evidence type="ECO:0000256" key="5">
    <source>
        <dbReference type="ARBA" id="ARBA00023180"/>
    </source>
</evidence>
<dbReference type="PANTHER" id="PTHR43142">
    <property type="entry name" value="CARBOXYLIC ESTER HYDROLASE"/>
    <property type="match status" value="1"/>
</dbReference>
<dbReference type="AlphaFoldDB" id="A0AAV8YIZ3"/>
<keyword evidence="5" id="KW-0325">Glycoprotein</keyword>
<dbReference type="SUPFAM" id="SSF53474">
    <property type="entry name" value="alpha/beta-Hydrolases"/>
    <property type="match status" value="1"/>
</dbReference>
<evidence type="ECO:0000259" key="7">
    <source>
        <dbReference type="Pfam" id="PF00135"/>
    </source>
</evidence>
<evidence type="ECO:0000256" key="4">
    <source>
        <dbReference type="ARBA" id="ARBA00023157"/>
    </source>
</evidence>
<reference evidence="8" key="1">
    <citation type="journal article" date="2023" name="Insect Mol. Biol.">
        <title>Genome sequencing provides insights into the evolution of gene families encoding plant cell wall-degrading enzymes in longhorned beetles.</title>
        <authorList>
            <person name="Shin N.R."/>
            <person name="Okamura Y."/>
            <person name="Kirsch R."/>
            <person name="Pauchet Y."/>
        </authorList>
    </citation>
    <scope>NUCLEOTIDE SEQUENCE</scope>
    <source>
        <strain evidence="8">AMC_N1</strain>
    </source>
</reference>
<sequence>MWTIFLISCFACFVGKTVGWQSEIIVTLPNGAIRGRVEETYSNVTFYAFQQIPFAEPPVGKLRFLAPQPAKEWDGVLDCTMETTICRQMYSISTIEGEDCLHLHVYTPVLPGSDPTLPVMFYIYGGGFEQGSANYYGAGPHYFMEHDVVLVGINYRTGPLGFLSTGDTVIPGNGGLKDQNLALKWVQDNIQFFGGDPKKVTIFGQSAGAASVSYQTLSKQSTADYLIMAFFRAAIAQSGAALCPWTYQRHARNIAYQFAAQFDSSFNESRSSEELLELLQSIPEQDLADVAISFRPTGINLNEIMDGFIYAPVIEVDHDDAFFTERQYEVLSSGDFNQVPLLIGICSEEAIQNAANITSFHDSVAWFESDVRQMVNEDLHITDDANKTLAGEQIRKIYTDGQLADDLSSAMRMFSDLYFTRGIRKHADIQSRFTDVYFYQFSYFGNMTGQQLVELPGAGKVGHSGDYMYQWAQGNQSNVHVFPDSDVLTHERFMKLFTDFSKYLNPTPEESELIQNLIWPKYTEDEPYYLDIDTELSIKESPRGESYSKWLEVYETYGVQPFDTY</sequence>
<comment type="similarity">
    <text evidence="1 6">Belongs to the type-B carboxylesterase/lipase family.</text>
</comment>
<dbReference type="Pfam" id="PF00135">
    <property type="entry name" value="COesterase"/>
    <property type="match status" value="1"/>
</dbReference>
<dbReference type="PROSITE" id="PS00122">
    <property type="entry name" value="CARBOXYLESTERASE_B_1"/>
    <property type="match status" value="1"/>
</dbReference>
<name>A0AAV8YIZ3_9CUCU</name>